<accession>A0A1F5S3S4</accession>
<dbReference type="InterPro" id="IPR011127">
    <property type="entry name" value="Dala_Dala_lig_N"/>
</dbReference>
<dbReference type="Pfam" id="PF01820">
    <property type="entry name" value="Dala_Dala_lig_N"/>
    <property type="match status" value="1"/>
</dbReference>
<dbReference type="InterPro" id="IPR013815">
    <property type="entry name" value="ATP_grasp_subdomain_1"/>
</dbReference>
<dbReference type="AlphaFoldDB" id="A0A1F5S3S4"/>
<comment type="pathway">
    <text evidence="18">Glycan biosynthesis.</text>
</comment>
<feature type="active site" evidence="20">
    <location>
        <position position="17"/>
    </location>
</feature>
<organism evidence="25 26">
    <name type="scientific">Candidatus Falkowbacteria bacterium RIFOXYA2_FULL_38_12</name>
    <dbReference type="NCBI Taxonomy" id="1797993"/>
    <lineage>
        <taxon>Bacteria</taxon>
        <taxon>Candidatus Falkowiibacteriota</taxon>
    </lineage>
</organism>
<comment type="pathway">
    <text evidence="4 19">Cell wall biogenesis; peptidoglycan biosynthesis.</text>
</comment>
<feature type="active site" evidence="20">
    <location>
        <position position="189"/>
    </location>
</feature>
<dbReference type="Gene3D" id="3.30.1490.20">
    <property type="entry name" value="ATP-grasp fold, A domain"/>
    <property type="match status" value="1"/>
</dbReference>
<keyword evidence="16 19" id="KW-0961">Cell wall biogenesis/degradation</keyword>
<evidence type="ECO:0000256" key="14">
    <source>
        <dbReference type="ARBA" id="ARBA00022984"/>
    </source>
</evidence>
<evidence type="ECO:0000256" key="12">
    <source>
        <dbReference type="ARBA" id="ARBA00022842"/>
    </source>
</evidence>
<comment type="cofactor">
    <cofactor evidence="1">
        <name>Mn(2+)</name>
        <dbReference type="ChEBI" id="CHEBI:29035"/>
    </cofactor>
</comment>
<feature type="domain" description="ATP-grasp" evidence="24">
    <location>
        <begin position="138"/>
        <end position="347"/>
    </location>
</feature>
<comment type="similarity">
    <text evidence="5 19">Belongs to the D-alanine--D-alanine ligase family.</text>
</comment>
<evidence type="ECO:0000256" key="3">
    <source>
        <dbReference type="ARBA" id="ARBA00004496"/>
    </source>
</evidence>
<dbReference type="FunFam" id="3.30.1490.20:FF:000007">
    <property type="entry name" value="D-alanine--D-alanine ligase"/>
    <property type="match status" value="1"/>
</dbReference>
<evidence type="ECO:0000256" key="16">
    <source>
        <dbReference type="ARBA" id="ARBA00023316"/>
    </source>
</evidence>
<gene>
    <name evidence="19" type="primary">ddl</name>
    <name evidence="25" type="ORF">A2257_00955</name>
</gene>
<evidence type="ECO:0000256" key="20">
    <source>
        <dbReference type="PIRSR" id="PIRSR039102-1"/>
    </source>
</evidence>
<dbReference type="SUPFAM" id="SSF56059">
    <property type="entry name" value="Glutathione synthetase ATP-binding domain-like"/>
    <property type="match status" value="1"/>
</dbReference>
<dbReference type="PROSITE" id="PS00843">
    <property type="entry name" value="DALA_DALA_LIGASE_1"/>
    <property type="match status" value="1"/>
</dbReference>
<feature type="binding site" evidence="21">
    <location>
        <begin position="181"/>
        <end position="183"/>
    </location>
    <ligand>
        <name>ATP</name>
        <dbReference type="ChEBI" id="CHEBI:30616"/>
    </ligand>
</feature>
<dbReference type="UniPathway" id="UPA00219"/>
<keyword evidence="7 19" id="KW-0963">Cytoplasm</keyword>
<comment type="caution">
    <text evidence="25">The sequence shown here is derived from an EMBL/GenBank/DDBJ whole genome shotgun (WGS) entry which is preliminary data.</text>
</comment>
<dbReference type="Proteomes" id="UP000177407">
    <property type="component" value="Unassembled WGS sequence"/>
</dbReference>
<feature type="binding site" evidence="21">
    <location>
        <begin position="189"/>
        <end position="190"/>
    </location>
    <ligand>
        <name>ATP</name>
        <dbReference type="ChEBI" id="CHEBI:30616"/>
    </ligand>
</feature>
<evidence type="ECO:0000256" key="21">
    <source>
        <dbReference type="PIRSR" id="PIRSR039102-2"/>
    </source>
</evidence>
<dbReference type="NCBIfam" id="TIGR01205">
    <property type="entry name" value="D_ala_D_alaTIGR"/>
    <property type="match status" value="1"/>
</dbReference>
<dbReference type="PIRSF" id="PIRSF039102">
    <property type="entry name" value="Ddl/VanB"/>
    <property type="match status" value="1"/>
</dbReference>
<dbReference type="GO" id="GO:0005829">
    <property type="term" value="C:cytosol"/>
    <property type="evidence" value="ECO:0007669"/>
    <property type="project" value="TreeGrafter"/>
</dbReference>
<dbReference type="InterPro" id="IPR005905">
    <property type="entry name" value="D_ala_D_ala"/>
</dbReference>
<dbReference type="PROSITE" id="PS00844">
    <property type="entry name" value="DALA_DALA_LIGASE_2"/>
    <property type="match status" value="1"/>
</dbReference>
<dbReference type="GO" id="GO:0071555">
    <property type="term" value="P:cell wall organization"/>
    <property type="evidence" value="ECO:0007669"/>
    <property type="project" value="UniProtKB-KW"/>
</dbReference>
<proteinExistence type="inferred from homology"/>
<keyword evidence="15 22" id="KW-0464">Manganese</keyword>
<evidence type="ECO:0000256" key="19">
    <source>
        <dbReference type="HAMAP-Rule" id="MF_00047"/>
    </source>
</evidence>
<feature type="binding site" evidence="22">
    <location>
        <position position="316"/>
    </location>
    <ligand>
        <name>Mg(2+)</name>
        <dbReference type="ChEBI" id="CHEBI:18420"/>
        <label>2</label>
    </ligand>
</feature>
<dbReference type="PANTHER" id="PTHR23132">
    <property type="entry name" value="D-ALANINE--D-ALANINE LIGASE"/>
    <property type="match status" value="1"/>
</dbReference>
<evidence type="ECO:0000313" key="25">
    <source>
        <dbReference type="EMBL" id="OGF21335.1"/>
    </source>
</evidence>
<dbReference type="NCBIfam" id="NF002528">
    <property type="entry name" value="PRK01966.1-4"/>
    <property type="match status" value="1"/>
</dbReference>
<keyword evidence="8 19" id="KW-0436">Ligase</keyword>
<dbReference type="SUPFAM" id="SSF52440">
    <property type="entry name" value="PreATP-grasp domain"/>
    <property type="match status" value="1"/>
</dbReference>
<feature type="binding site" evidence="21">
    <location>
        <begin position="313"/>
        <end position="314"/>
    </location>
    <ligand>
        <name>ATP</name>
        <dbReference type="ChEBI" id="CHEBI:30616"/>
    </ligand>
</feature>
<evidence type="ECO:0000256" key="18">
    <source>
        <dbReference type="ARBA" id="ARBA00060592"/>
    </source>
</evidence>
<dbReference type="InterPro" id="IPR000291">
    <property type="entry name" value="D-Ala_lig_Van_CS"/>
</dbReference>
<feature type="binding site" evidence="22">
    <location>
        <position position="314"/>
    </location>
    <ligand>
        <name>Mg(2+)</name>
        <dbReference type="ChEBI" id="CHEBI:18420"/>
        <label>1</label>
    </ligand>
</feature>
<dbReference type="PANTHER" id="PTHR23132:SF25">
    <property type="entry name" value="D-ALANINE--D-ALANINE LIGASE A"/>
    <property type="match status" value="1"/>
</dbReference>
<protein>
    <recommendedName>
        <fullName evidence="6 19">D-alanine--D-alanine ligase</fullName>
        <ecNumber evidence="6 19">6.3.2.4</ecNumber>
    </recommendedName>
    <alternativeName>
        <fullName evidence="19">D-Ala-D-Ala ligase</fullName>
    </alternativeName>
    <alternativeName>
        <fullName evidence="19">D-alanylalanine synthetase</fullName>
    </alternativeName>
</protein>
<evidence type="ECO:0000259" key="24">
    <source>
        <dbReference type="PROSITE" id="PS50975"/>
    </source>
</evidence>
<evidence type="ECO:0000256" key="13">
    <source>
        <dbReference type="ARBA" id="ARBA00022960"/>
    </source>
</evidence>
<evidence type="ECO:0000256" key="22">
    <source>
        <dbReference type="PIRSR" id="PIRSR039102-3"/>
    </source>
</evidence>
<evidence type="ECO:0000256" key="6">
    <source>
        <dbReference type="ARBA" id="ARBA00012216"/>
    </source>
</evidence>
<evidence type="ECO:0000256" key="5">
    <source>
        <dbReference type="ARBA" id="ARBA00010871"/>
    </source>
</evidence>
<evidence type="ECO:0000256" key="9">
    <source>
        <dbReference type="ARBA" id="ARBA00022723"/>
    </source>
</evidence>
<dbReference type="InterPro" id="IPR016185">
    <property type="entry name" value="PreATP-grasp_dom_sf"/>
</dbReference>
<dbReference type="FunFam" id="3.30.470.20:FF:000008">
    <property type="entry name" value="D-alanine--D-alanine ligase"/>
    <property type="match status" value="1"/>
</dbReference>
<keyword evidence="9 22" id="KW-0479">Metal-binding</keyword>
<evidence type="ECO:0000256" key="1">
    <source>
        <dbReference type="ARBA" id="ARBA00001936"/>
    </source>
</evidence>
<sequence length="371" mass="41086">MAKKINIGVIFGGKSGEHEVSLVSATSIIEALDKKKYNVVPVGITKTGDWLATGDPIKALKSGKIKYAKKAEVLIPARQGNFLQVGKKKIKIDIVFPVLHGTYGEDGSIQGLFEMAGIPYVGAEVLGSAIGMDKVVQKELYKNIGLNVSKYIWFFKNDWEKKGESENILRHIEKDIDYPCFVKPTNLGSSVGISKAKNKNELIKAINLAAKYDEKILAEEAVLNAREIECAVLGNENFKASIPGEVIPSGDFYDYNAKYVDGESEIVIPAKLSADVSKKVQESAIKAFEAINCKGMGRVDFLIDNKSEKIYINEINTIPGFTSISMYPKLWEQGGLSYPALLDELINLAILRFKEKQNRLSSYEPDESWYK</sequence>
<keyword evidence="10 21" id="KW-0547">Nucleotide-binding</keyword>
<dbReference type="GO" id="GO:0008360">
    <property type="term" value="P:regulation of cell shape"/>
    <property type="evidence" value="ECO:0007669"/>
    <property type="project" value="UniProtKB-KW"/>
</dbReference>
<reference evidence="25 26" key="1">
    <citation type="journal article" date="2016" name="Nat. Commun.">
        <title>Thousands of microbial genomes shed light on interconnected biogeochemical processes in an aquifer system.</title>
        <authorList>
            <person name="Anantharaman K."/>
            <person name="Brown C.T."/>
            <person name="Hug L.A."/>
            <person name="Sharon I."/>
            <person name="Castelle C.J."/>
            <person name="Probst A.J."/>
            <person name="Thomas B.C."/>
            <person name="Singh A."/>
            <person name="Wilkins M.J."/>
            <person name="Karaoz U."/>
            <person name="Brodie E.L."/>
            <person name="Williams K.H."/>
            <person name="Hubbard S.S."/>
            <person name="Banfield J.F."/>
        </authorList>
    </citation>
    <scope>NUCLEOTIDE SEQUENCE [LARGE SCALE GENOMIC DNA]</scope>
</reference>
<dbReference type="PROSITE" id="PS50975">
    <property type="entry name" value="ATP_GRASP"/>
    <property type="match status" value="1"/>
</dbReference>
<dbReference type="GO" id="GO:0005524">
    <property type="term" value="F:ATP binding"/>
    <property type="evidence" value="ECO:0007669"/>
    <property type="project" value="UniProtKB-UniRule"/>
</dbReference>
<feature type="binding site" evidence="22">
    <location>
        <position position="314"/>
    </location>
    <ligand>
        <name>Mg(2+)</name>
        <dbReference type="ChEBI" id="CHEBI:18420"/>
        <label>2</label>
    </ligand>
</feature>
<evidence type="ECO:0000256" key="15">
    <source>
        <dbReference type="ARBA" id="ARBA00023211"/>
    </source>
</evidence>
<dbReference type="EC" id="6.3.2.4" evidence="6 19"/>
<dbReference type="Pfam" id="PF07478">
    <property type="entry name" value="Dala_Dala_lig_C"/>
    <property type="match status" value="1"/>
</dbReference>
<feature type="binding site" evidence="21">
    <location>
        <position position="134"/>
    </location>
    <ligand>
        <name>ATP</name>
        <dbReference type="ChEBI" id="CHEBI:30616"/>
    </ligand>
</feature>
<feature type="binding site" evidence="21">
    <location>
        <begin position="219"/>
        <end position="227"/>
    </location>
    <ligand>
        <name>ATP</name>
        <dbReference type="ChEBI" id="CHEBI:30616"/>
    </ligand>
</feature>
<evidence type="ECO:0000256" key="11">
    <source>
        <dbReference type="ARBA" id="ARBA00022840"/>
    </source>
</evidence>
<dbReference type="Gene3D" id="3.30.470.20">
    <property type="entry name" value="ATP-grasp fold, B domain"/>
    <property type="match status" value="1"/>
</dbReference>
<comment type="cofactor">
    <cofactor evidence="22">
        <name>Mg(2+)</name>
        <dbReference type="ChEBI" id="CHEBI:18420"/>
    </cofactor>
    <cofactor evidence="22">
        <name>Mn(2+)</name>
        <dbReference type="ChEBI" id="CHEBI:29035"/>
    </cofactor>
    <text evidence="22">Binds 2 magnesium or manganese ions per subunit.</text>
</comment>
<dbReference type="GO" id="GO:0046872">
    <property type="term" value="F:metal ion binding"/>
    <property type="evidence" value="ECO:0007669"/>
    <property type="project" value="UniProtKB-KW"/>
</dbReference>
<dbReference type="GO" id="GO:0008716">
    <property type="term" value="F:D-alanine-D-alanine ligase activity"/>
    <property type="evidence" value="ECO:0007669"/>
    <property type="project" value="UniProtKB-UniRule"/>
</dbReference>
<keyword evidence="13 19" id="KW-0133">Cell shape</keyword>
<evidence type="ECO:0000313" key="26">
    <source>
        <dbReference type="Proteomes" id="UP000177407"/>
    </source>
</evidence>
<dbReference type="InterPro" id="IPR011761">
    <property type="entry name" value="ATP-grasp"/>
</dbReference>
<dbReference type="EMBL" id="MFGA01000008">
    <property type="protein sequence ID" value="OGF21335.1"/>
    <property type="molecule type" value="Genomic_DNA"/>
</dbReference>
<dbReference type="Gene3D" id="3.40.50.20">
    <property type="match status" value="1"/>
</dbReference>
<comment type="catalytic activity">
    <reaction evidence="17 19">
        <text>2 D-alanine + ATP = D-alanyl-D-alanine + ADP + phosphate + H(+)</text>
        <dbReference type="Rhea" id="RHEA:11224"/>
        <dbReference type="ChEBI" id="CHEBI:15378"/>
        <dbReference type="ChEBI" id="CHEBI:30616"/>
        <dbReference type="ChEBI" id="CHEBI:43474"/>
        <dbReference type="ChEBI" id="CHEBI:57416"/>
        <dbReference type="ChEBI" id="CHEBI:57822"/>
        <dbReference type="ChEBI" id="CHEBI:456216"/>
        <dbReference type="EC" id="6.3.2.4"/>
    </reaction>
</comment>
<name>A0A1F5S3S4_9BACT</name>
<evidence type="ECO:0000256" key="8">
    <source>
        <dbReference type="ARBA" id="ARBA00022598"/>
    </source>
</evidence>
<feature type="active site" evidence="20">
    <location>
        <position position="325"/>
    </location>
</feature>
<keyword evidence="11 23" id="KW-0067">ATP-binding</keyword>
<keyword evidence="14 19" id="KW-0573">Peptidoglycan synthesis</keyword>
<comment type="function">
    <text evidence="2 19">Cell wall formation.</text>
</comment>
<comment type="subcellular location">
    <subcellularLocation>
        <location evidence="3 19">Cytoplasm</location>
    </subcellularLocation>
</comment>
<evidence type="ECO:0000256" key="4">
    <source>
        <dbReference type="ARBA" id="ARBA00004752"/>
    </source>
</evidence>
<evidence type="ECO:0000256" key="10">
    <source>
        <dbReference type="ARBA" id="ARBA00022741"/>
    </source>
</evidence>
<feature type="binding site" evidence="22">
    <location>
        <position position="300"/>
    </location>
    <ligand>
        <name>Mg(2+)</name>
        <dbReference type="ChEBI" id="CHEBI:18420"/>
        <label>1</label>
    </ligand>
</feature>
<evidence type="ECO:0000256" key="7">
    <source>
        <dbReference type="ARBA" id="ARBA00022490"/>
    </source>
</evidence>
<dbReference type="NCBIfam" id="NF002378">
    <property type="entry name" value="PRK01372.1"/>
    <property type="match status" value="1"/>
</dbReference>
<evidence type="ECO:0000256" key="17">
    <source>
        <dbReference type="ARBA" id="ARBA00047614"/>
    </source>
</evidence>
<evidence type="ECO:0000256" key="23">
    <source>
        <dbReference type="PROSITE-ProRule" id="PRU00409"/>
    </source>
</evidence>
<dbReference type="GO" id="GO:0009252">
    <property type="term" value="P:peptidoglycan biosynthetic process"/>
    <property type="evidence" value="ECO:0007669"/>
    <property type="project" value="UniProtKB-UniRule"/>
</dbReference>
<keyword evidence="12 22" id="KW-0460">Magnesium</keyword>
<dbReference type="InterPro" id="IPR011095">
    <property type="entry name" value="Dala_Dala_lig_C"/>
</dbReference>
<dbReference type="HAMAP" id="MF_00047">
    <property type="entry name" value="Dala_Dala_lig"/>
    <property type="match status" value="1"/>
</dbReference>
<evidence type="ECO:0000256" key="2">
    <source>
        <dbReference type="ARBA" id="ARBA00003921"/>
    </source>
</evidence>